<dbReference type="Pfam" id="PF00583">
    <property type="entry name" value="Acetyltransf_1"/>
    <property type="match status" value="1"/>
</dbReference>
<comment type="caution">
    <text evidence="2">The sequence shown here is derived from an EMBL/GenBank/DDBJ whole genome shotgun (WGS) entry which is preliminary data.</text>
</comment>
<dbReference type="Proteomes" id="UP000565711">
    <property type="component" value="Unassembled WGS sequence"/>
</dbReference>
<dbReference type="PANTHER" id="PTHR43072">
    <property type="entry name" value="N-ACETYLTRANSFERASE"/>
    <property type="match status" value="1"/>
</dbReference>
<feature type="domain" description="N-acetyltransferase" evidence="1">
    <location>
        <begin position="8"/>
        <end position="154"/>
    </location>
</feature>
<dbReference type="CDD" id="cd04301">
    <property type="entry name" value="NAT_SF"/>
    <property type="match status" value="1"/>
</dbReference>
<reference evidence="2 3" key="1">
    <citation type="submission" date="2020-04" db="EMBL/GenBank/DDBJ databases">
        <title>MicrobeNet Type strains.</title>
        <authorList>
            <person name="Nicholson A.C."/>
        </authorList>
    </citation>
    <scope>NUCLEOTIDE SEQUENCE [LARGE SCALE GENOMIC DNA]</scope>
    <source>
        <strain evidence="2 3">JCM 12354</strain>
    </source>
</reference>
<gene>
    <name evidence="2" type="ORF">HGA08_06690</name>
</gene>
<dbReference type="EMBL" id="JAAXOP010000003">
    <property type="protein sequence ID" value="NKY49899.1"/>
    <property type="molecule type" value="Genomic_DNA"/>
</dbReference>
<evidence type="ECO:0000259" key="1">
    <source>
        <dbReference type="PROSITE" id="PS51186"/>
    </source>
</evidence>
<evidence type="ECO:0000313" key="3">
    <source>
        <dbReference type="Proteomes" id="UP000565711"/>
    </source>
</evidence>
<dbReference type="SUPFAM" id="SSF55729">
    <property type="entry name" value="Acyl-CoA N-acyltransferases (Nat)"/>
    <property type="match status" value="1"/>
</dbReference>
<dbReference type="InterPro" id="IPR017255">
    <property type="entry name" value="AcTrfase_GNAT_prd"/>
</dbReference>
<dbReference type="AlphaFoldDB" id="A0A846Y030"/>
<accession>A0A846Y030</accession>
<organism evidence="2 3">
    <name type="scientific">Nocardia vermiculata</name>
    <dbReference type="NCBI Taxonomy" id="257274"/>
    <lineage>
        <taxon>Bacteria</taxon>
        <taxon>Bacillati</taxon>
        <taxon>Actinomycetota</taxon>
        <taxon>Actinomycetes</taxon>
        <taxon>Mycobacteriales</taxon>
        <taxon>Nocardiaceae</taxon>
        <taxon>Nocardia</taxon>
    </lineage>
</organism>
<dbReference type="PIRSF" id="PIRSF037663">
    <property type="entry name" value="Acetyltransf_GNAT_prd"/>
    <property type="match status" value="1"/>
</dbReference>
<protein>
    <submittedName>
        <fullName evidence="2">GNAT family N-acetyltransferase</fullName>
    </submittedName>
</protein>
<dbReference type="PANTHER" id="PTHR43072:SF36">
    <property type="entry name" value="RIBOSOMAL-PROTEIN-ALANINE ACETYLTRANSFERASE"/>
    <property type="match status" value="1"/>
</dbReference>
<keyword evidence="3" id="KW-1185">Reference proteome</keyword>
<dbReference type="InterPro" id="IPR016181">
    <property type="entry name" value="Acyl_CoA_acyltransferase"/>
</dbReference>
<name>A0A846Y030_9NOCA</name>
<dbReference type="Gene3D" id="3.40.630.30">
    <property type="match status" value="1"/>
</dbReference>
<dbReference type="InterPro" id="IPR000182">
    <property type="entry name" value="GNAT_dom"/>
</dbReference>
<dbReference type="RefSeq" id="WP_067870446.1">
    <property type="nucleotide sequence ID" value="NZ_JAAXOP010000003.1"/>
</dbReference>
<proteinExistence type="predicted"/>
<evidence type="ECO:0000313" key="2">
    <source>
        <dbReference type="EMBL" id="NKY49899.1"/>
    </source>
</evidence>
<keyword evidence="2" id="KW-0808">Transferase</keyword>
<dbReference type="PROSITE" id="PS51186">
    <property type="entry name" value="GNAT"/>
    <property type="match status" value="1"/>
</dbReference>
<dbReference type="GO" id="GO:0016747">
    <property type="term" value="F:acyltransferase activity, transferring groups other than amino-acyl groups"/>
    <property type="evidence" value="ECO:0007669"/>
    <property type="project" value="InterPro"/>
</dbReference>
<sequence length="154" mass="17132">MTSGEHDYTVRTARPEDFDSIIGVVDDWWGRAASRDLTRLFLDHFHDTSLIARTPELPLAGFVIGFLSPADPECAYIHFTGVHPDMRRTGLARDLYDRFFTMARNAGRTKAKAITSPINTGSIAFHEALGFTAGEPVQDYDGPALDRVSFLKTL</sequence>